<keyword evidence="3" id="KW-1185">Reference proteome</keyword>
<organism evidence="2 3">
    <name type="scientific">Chitinimonas prasina</name>
    <dbReference type="NCBI Taxonomy" id="1434937"/>
    <lineage>
        <taxon>Bacteria</taxon>
        <taxon>Pseudomonadati</taxon>
        <taxon>Pseudomonadota</taxon>
        <taxon>Betaproteobacteria</taxon>
        <taxon>Neisseriales</taxon>
        <taxon>Chitinibacteraceae</taxon>
        <taxon>Chitinimonas</taxon>
    </lineage>
</organism>
<keyword evidence="1" id="KW-0732">Signal</keyword>
<dbReference type="EMBL" id="BSOG01000002">
    <property type="protein sequence ID" value="GLR13010.1"/>
    <property type="molecule type" value="Genomic_DNA"/>
</dbReference>
<reference evidence="3" key="1">
    <citation type="journal article" date="2019" name="Int. J. Syst. Evol. Microbiol.">
        <title>The Global Catalogue of Microorganisms (GCM) 10K type strain sequencing project: providing services to taxonomists for standard genome sequencing and annotation.</title>
        <authorList>
            <consortium name="The Broad Institute Genomics Platform"/>
            <consortium name="The Broad Institute Genome Sequencing Center for Infectious Disease"/>
            <person name="Wu L."/>
            <person name="Ma J."/>
        </authorList>
    </citation>
    <scope>NUCLEOTIDE SEQUENCE [LARGE SCALE GENOMIC DNA]</scope>
    <source>
        <strain evidence="3">NBRC 110044</strain>
    </source>
</reference>
<protein>
    <recommendedName>
        <fullName evidence="4">Secreted protein</fullName>
    </recommendedName>
</protein>
<proteinExistence type="predicted"/>
<comment type="caution">
    <text evidence="2">The sequence shown here is derived from an EMBL/GenBank/DDBJ whole genome shotgun (WGS) entry which is preliminary data.</text>
</comment>
<dbReference type="RefSeq" id="WP_284196128.1">
    <property type="nucleotide sequence ID" value="NZ_BSOG01000002.1"/>
</dbReference>
<feature type="chain" id="PRO_5046031044" description="Secreted protein" evidence="1">
    <location>
        <begin position="26"/>
        <end position="114"/>
    </location>
</feature>
<evidence type="ECO:0008006" key="4">
    <source>
        <dbReference type="Google" id="ProtNLM"/>
    </source>
</evidence>
<sequence length="114" mass="12810">MLKITLPHTAIAVAAITLAAITAHAASEWYFYVQNNTKTKIVKLQVSETKKDWGDFDIGSGIGPGKKERMEWDESTDTEGCDQWIRAKFADGSYSEPSKFNFCKNLDDPIEFDD</sequence>
<evidence type="ECO:0000313" key="2">
    <source>
        <dbReference type="EMBL" id="GLR13010.1"/>
    </source>
</evidence>
<evidence type="ECO:0000313" key="3">
    <source>
        <dbReference type="Proteomes" id="UP001156706"/>
    </source>
</evidence>
<name>A0ABQ5YDG8_9NEIS</name>
<accession>A0ABQ5YDG8</accession>
<dbReference type="Proteomes" id="UP001156706">
    <property type="component" value="Unassembled WGS sequence"/>
</dbReference>
<gene>
    <name evidence="2" type="ORF">GCM10007907_18000</name>
</gene>
<feature type="signal peptide" evidence="1">
    <location>
        <begin position="1"/>
        <end position="25"/>
    </location>
</feature>
<evidence type="ECO:0000256" key="1">
    <source>
        <dbReference type="SAM" id="SignalP"/>
    </source>
</evidence>